<evidence type="ECO:0000313" key="1">
    <source>
        <dbReference type="EMBL" id="RXH96226.1"/>
    </source>
</evidence>
<proteinExistence type="predicted"/>
<gene>
    <name evidence="1" type="ORF">DVH24_008730</name>
</gene>
<organism evidence="1 2">
    <name type="scientific">Malus domestica</name>
    <name type="common">Apple</name>
    <name type="synonym">Pyrus malus</name>
    <dbReference type="NCBI Taxonomy" id="3750"/>
    <lineage>
        <taxon>Eukaryota</taxon>
        <taxon>Viridiplantae</taxon>
        <taxon>Streptophyta</taxon>
        <taxon>Embryophyta</taxon>
        <taxon>Tracheophyta</taxon>
        <taxon>Spermatophyta</taxon>
        <taxon>Magnoliopsida</taxon>
        <taxon>eudicotyledons</taxon>
        <taxon>Gunneridae</taxon>
        <taxon>Pentapetalae</taxon>
        <taxon>rosids</taxon>
        <taxon>fabids</taxon>
        <taxon>Rosales</taxon>
        <taxon>Rosaceae</taxon>
        <taxon>Amygdaloideae</taxon>
        <taxon>Maleae</taxon>
        <taxon>Malus</taxon>
    </lineage>
</organism>
<name>A0A498JME9_MALDO</name>
<keyword evidence="2" id="KW-1185">Reference proteome</keyword>
<sequence>MNHGSQRERFKGFSKLTYIGGDGELTEVREQWPLPRLVPKFLVLGSCCLVQKPHQLPFQWLEHRTLNLTASLVLSDLSSNTWCAAKGLTSSSKGSHQQLQWVSKVVSMASKGSCDPIDPTVDPPLHAGMHTSYSSHNTYIYTRT</sequence>
<evidence type="ECO:0000313" key="2">
    <source>
        <dbReference type="Proteomes" id="UP000290289"/>
    </source>
</evidence>
<accession>A0A498JME9</accession>
<reference evidence="1 2" key="1">
    <citation type="submission" date="2018-10" db="EMBL/GenBank/DDBJ databases">
        <title>A high-quality apple genome assembly.</title>
        <authorList>
            <person name="Hu J."/>
        </authorList>
    </citation>
    <scope>NUCLEOTIDE SEQUENCE [LARGE SCALE GENOMIC DNA]</scope>
    <source>
        <strain evidence="2">cv. HFTH1</strain>
        <tissue evidence="1">Young leaf</tissue>
    </source>
</reference>
<dbReference type="Proteomes" id="UP000290289">
    <property type="component" value="Chromosome 6"/>
</dbReference>
<comment type="caution">
    <text evidence="1">The sequence shown here is derived from an EMBL/GenBank/DDBJ whole genome shotgun (WGS) entry which is preliminary data.</text>
</comment>
<protein>
    <submittedName>
        <fullName evidence="1">Uncharacterized protein</fullName>
    </submittedName>
</protein>
<dbReference type="AlphaFoldDB" id="A0A498JME9"/>
<dbReference type="EMBL" id="RDQH01000332">
    <property type="protein sequence ID" value="RXH96226.1"/>
    <property type="molecule type" value="Genomic_DNA"/>
</dbReference>